<reference evidence="1" key="1">
    <citation type="journal article" date="2019" name="bioRxiv">
        <title>The Genome of the Zebra Mussel, Dreissena polymorpha: A Resource for Invasive Species Research.</title>
        <authorList>
            <person name="McCartney M.A."/>
            <person name="Auch B."/>
            <person name="Kono T."/>
            <person name="Mallez S."/>
            <person name="Zhang Y."/>
            <person name="Obille A."/>
            <person name="Becker A."/>
            <person name="Abrahante J.E."/>
            <person name="Garbe J."/>
            <person name="Badalamenti J.P."/>
            <person name="Herman A."/>
            <person name="Mangelson H."/>
            <person name="Liachko I."/>
            <person name="Sullivan S."/>
            <person name="Sone E.D."/>
            <person name="Koren S."/>
            <person name="Silverstein K.A.T."/>
            <person name="Beckman K.B."/>
            <person name="Gohl D.M."/>
        </authorList>
    </citation>
    <scope>NUCLEOTIDE SEQUENCE</scope>
    <source>
        <strain evidence="1">Duluth1</strain>
        <tissue evidence="1">Whole animal</tissue>
    </source>
</reference>
<protein>
    <submittedName>
        <fullName evidence="1">Uncharacterized protein</fullName>
    </submittedName>
</protein>
<evidence type="ECO:0000313" key="2">
    <source>
        <dbReference type="Proteomes" id="UP000828390"/>
    </source>
</evidence>
<organism evidence="1 2">
    <name type="scientific">Dreissena polymorpha</name>
    <name type="common">Zebra mussel</name>
    <name type="synonym">Mytilus polymorpha</name>
    <dbReference type="NCBI Taxonomy" id="45954"/>
    <lineage>
        <taxon>Eukaryota</taxon>
        <taxon>Metazoa</taxon>
        <taxon>Spiralia</taxon>
        <taxon>Lophotrochozoa</taxon>
        <taxon>Mollusca</taxon>
        <taxon>Bivalvia</taxon>
        <taxon>Autobranchia</taxon>
        <taxon>Heteroconchia</taxon>
        <taxon>Euheterodonta</taxon>
        <taxon>Imparidentia</taxon>
        <taxon>Neoheterodontei</taxon>
        <taxon>Myida</taxon>
        <taxon>Dreissenoidea</taxon>
        <taxon>Dreissenidae</taxon>
        <taxon>Dreissena</taxon>
    </lineage>
</organism>
<name>A0A9D4HUR4_DREPO</name>
<keyword evidence="2" id="KW-1185">Reference proteome</keyword>
<gene>
    <name evidence="1" type="ORF">DPMN_040166</name>
</gene>
<evidence type="ECO:0000313" key="1">
    <source>
        <dbReference type="EMBL" id="KAH3733732.1"/>
    </source>
</evidence>
<proteinExistence type="predicted"/>
<sequence>MAYADDNVQLALSGKTIAIEVVRAKYFEESIGRMRHEQVRAKITTISTLDVL</sequence>
<accession>A0A9D4HUR4</accession>
<dbReference type="AlphaFoldDB" id="A0A9D4HUR4"/>
<dbReference type="Proteomes" id="UP000828390">
    <property type="component" value="Unassembled WGS sequence"/>
</dbReference>
<dbReference type="EMBL" id="JAIWYP010000011">
    <property type="protein sequence ID" value="KAH3733732.1"/>
    <property type="molecule type" value="Genomic_DNA"/>
</dbReference>
<comment type="caution">
    <text evidence="1">The sequence shown here is derived from an EMBL/GenBank/DDBJ whole genome shotgun (WGS) entry which is preliminary data.</text>
</comment>
<reference evidence="1" key="2">
    <citation type="submission" date="2020-11" db="EMBL/GenBank/DDBJ databases">
        <authorList>
            <person name="McCartney M.A."/>
            <person name="Auch B."/>
            <person name="Kono T."/>
            <person name="Mallez S."/>
            <person name="Becker A."/>
            <person name="Gohl D.M."/>
            <person name="Silverstein K.A.T."/>
            <person name="Koren S."/>
            <person name="Bechman K.B."/>
            <person name="Herman A."/>
            <person name="Abrahante J.E."/>
            <person name="Garbe J."/>
        </authorList>
    </citation>
    <scope>NUCLEOTIDE SEQUENCE</scope>
    <source>
        <strain evidence="1">Duluth1</strain>
        <tissue evidence="1">Whole animal</tissue>
    </source>
</reference>